<feature type="region of interest" description="Disordered" evidence="1">
    <location>
        <begin position="863"/>
        <end position="1372"/>
    </location>
</feature>
<feature type="compositionally biased region" description="Low complexity" evidence="1">
    <location>
        <begin position="80"/>
        <end position="104"/>
    </location>
</feature>
<protein>
    <submittedName>
        <fullName evidence="2">Uncharacterized protein</fullName>
    </submittedName>
</protein>
<feature type="compositionally biased region" description="Acidic residues" evidence="1">
    <location>
        <begin position="1195"/>
        <end position="1211"/>
    </location>
</feature>
<keyword evidence="3" id="KW-1185">Reference proteome</keyword>
<feature type="compositionally biased region" description="Polar residues" evidence="1">
    <location>
        <begin position="994"/>
        <end position="1004"/>
    </location>
</feature>
<accession>A0A1L9SMM1</accession>
<feature type="compositionally biased region" description="Polar residues" evidence="1">
    <location>
        <begin position="208"/>
        <end position="233"/>
    </location>
</feature>
<feature type="compositionally biased region" description="Polar residues" evidence="1">
    <location>
        <begin position="900"/>
        <end position="914"/>
    </location>
</feature>
<feature type="region of interest" description="Disordered" evidence="1">
    <location>
        <begin position="275"/>
        <end position="659"/>
    </location>
</feature>
<feature type="compositionally biased region" description="Pro residues" evidence="1">
    <location>
        <begin position="1321"/>
        <end position="1330"/>
    </location>
</feature>
<feature type="compositionally biased region" description="Basic and acidic residues" evidence="1">
    <location>
        <begin position="1059"/>
        <end position="1074"/>
    </location>
</feature>
<feature type="compositionally biased region" description="Acidic residues" evidence="1">
    <location>
        <begin position="818"/>
        <end position="829"/>
    </location>
</feature>
<feature type="compositionally biased region" description="Polar residues" evidence="1">
    <location>
        <begin position="60"/>
        <end position="75"/>
    </location>
</feature>
<evidence type="ECO:0000313" key="2">
    <source>
        <dbReference type="EMBL" id="OJJ48363.1"/>
    </source>
</evidence>
<feature type="compositionally biased region" description="Basic and acidic residues" evidence="1">
    <location>
        <begin position="683"/>
        <end position="693"/>
    </location>
</feature>
<evidence type="ECO:0000256" key="1">
    <source>
        <dbReference type="SAM" id="MobiDB-lite"/>
    </source>
</evidence>
<name>A0A1L9SMM1_9EURO</name>
<reference evidence="3" key="1">
    <citation type="journal article" date="2017" name="Genome Biol.">
        <title>Comparative genomics reveals high biological diversity and specific adaptations in the industrially and medically important fungal genus Aspergillus.</title>
        <authorList>
            <person name="de Vries R.P."/>
            <person name="Riley R."/>
            <person name="Wiebenga A."/>
            <person name="Aguilar-Osorio G."/>
            <person name="Amillis S."/>
            <person name="Uchima C.A."/>
            <person name="Anderluh G."/>
            <person name="Asadollahi M."/>
            <person name="Askin M."/>
            <person name="Barry K."/>
            <person name="Battaglia E."/>
            <person name="Bayram O."/>
            <person name="Benocci T."/>
            <person name="Braus-Stromeyer S.A."/>
            <person name="Caldana C."/>
            <person name="Canovas D."/>
            <person name="Cerqueira G.C."/>
            <person name="Chen F."/>
            <person name="Chen W."/>
            <person name="Choi C."/>
            <person name="Clum A."/>
            <person name="Dos Santos R.A."/>
            <person name="Damasio A.R."/>
            <person name="Diallinas G."/>
            <person name="Emri T."/>
            <person name="Fekete E."/>
            <person name="Flipphi M."/>
            <person name="Freyberg S."/>
            <person name="Gallo A."/>
            <person name="Gournas C."/>
            <person name="Habgood R."/>
            <person name="Hainaut M."/>
            <person name="Harispe M.L."/>
            <person name="Henrissat B."/>
            <person name="Hilden K.S."/>
            <person name="Hope R."/>
            <person name="Hossain A."/>
            <person name="Karabika E."/>
            <person name="Karaffa L."/>
            <person name="Karanyi Z."/>
            <person name="Krasevec N."/>
            <person name="Kuo A."/>
            <person name="Kusch H."/>
            <person name="LaButti K."/>
            <person name="Lagendijk E.L."/>
            <person name="Lapidus A."/>
            <person name="Levasseur A."/>
            <person name="Lindquist E."/>
            <person name="Lipzen A."/>
            <person name="Logrieco A.F."/>
            <person name="MacCabe A."/>
            <person name="Maekelae M.R."/>
            <person name="Malavazi I."/>
            <person name="Melin P."/>
            <person name="Meyer V."/>
            <person name="Mielnichuk N."/>
            <person name="Miskei M."/>
            <person name="Molnar A.P."/>
            <person name="Mule G."/>
            <person name="Ngan C.Y."/>
            <person name="Orejas M."/>
            <person name="Orosz E."/>
            <person name="Ouedraogo J.P."/>
            <person name="Overkamp K.M."/>
            <person name="Park H.-S."/>
            <person name="Perrone G."/>
            <person name="Piumi F."/>
            <person name="Punt P.J."/>
            <person name="Ram A.F."/>
            <person name="Ramon A."/>
            <person name="Rauscher S."/>
            <person name="Record E."/>
            <person name="Riano-Pachon D.M."/>
            <person name="Robert V."/>
            <person name="Roehrig J."/>
            <person name="Ruller R."/>
            <person name="Salamov A."/>
            <person name="Salih N.S."/>
            <person name="Samson R.A."/>
            <person name="Sandor E."/>
            <person name="Sanguinetti M."/>
            <person name="Schuetze T."/>
            <person name="Sepcic K."/>
            <person name="Shelest E."/>
            <person name="Sherlock G."/>
            <person name="Sophianopoulou V."/>
            <person name="Squina F.M."/>
            <person name="Sun H."/>
            <person name="Susca A."/>
            <person name="Todd R.B."/>
            <person name="Tsang A."/>
            <person name="Unkles S.E."/>
            <person name="van de Wiele N."/>
            <person name="van Rossen-Uffink D."/>
            <person name="Oliveira J.V."/>
            <person name="Vesth T.C."/>
            <person name="Visser J."/>
            <person name="Yu J.-H."/>
            <person name="Zhou M."/>
            <person name="Andersen M.R."/>
            <person name="Archer D.B."/>
            <person name="Baker S.E."/>
            <person name="Benoit I."/>
            <person name="Brakhage A.A."/>
            <person name="Braus G.H."/>
            <person name="Fischer R."/>
            <person name="Frisvad J.C."/>
            <person name="Goldman G.H."/>
            <person name="Houbraken J."/>
            <person name="Oakley B."/>
            <person name="Pocsi I."/>
            <person name="Scazzocchio C."/>
            <person name="Seiboth B."/>
            <person name="vanKuyk P.A."/>
            <person name="Wortman J."/>
            <person name="Dyer P.S."/>
            <person name="Grigoriev I.V."/>
        </authorList>
    </citation>
    <scope>NUCLEOTIDE SEQUENCE [LARGE SCALE GENOMIC DNA]</scope>
    <source>
        <strain evidence="3">CBS 506.65</strain>
    </source>
</reference>
<gene>
    <name evidence="2" type="ORF">ASPZODRAFT_130368</name>
</gene>
<feature type="region of interest" description="Disordered" evidence="1">
    <location>
        <begin position="775"/>
        <end position="829"/>
    </location>
</feature>
<feature type="region of interest" description="Disordered" evidence="1">
    <location>
        <begin position="719"/>
        <end position="745"/>
    </location>
</feature>
<dbReference type="VEuPathDB" id="FungiDB:ASPZODRAFT_130368"/>
<feature type="compositionally biased region" description="Low complexity" evidence="1">
    <location>
        <begin position="1215"/>
        <end position="1228"/>
    </location>
</feature>
<feature type="compositionally biased region" description="Basic and acidic residues" evidence="1">
    <location>
        <begin position="506"/>
        <end position="517"/>
    </location>
</feature>
<feature type="region of interest" description="Disordered" evidence="1">
    <location>
        <begin position="208"/>
        <end position="244"/>
    </location>
</feature>
<feature type="compositionally biased region" description="Polar residues" evidence="1">
    <location>
        <begin position="327"/>
        <end position="346"/>
    </location>
</feature>
<dbReference type="RefSeq" id="XP_022582873.1">
    <property type="nucleotide sequence ID" value="XM_022722491.1"/>
</dbReference>
<proteinExistence type="predicted"/>
<feature type="compositionally biased region" description="Polar residues" evidence="1">
    <location>
        <begin position="523"/>
        <end position="537"/>
    </location>
</feature>
<feature type="region of interest" description="Disordered" evidence="1">
    <location>
        <begin position="679"/>
        <end position="705"/>
    </location>
</feature>
<feature type="compositionally biased region" description="Low complexity" evidence="1">
    <location>
        <begin position="416"/>
        <end position="425"/>
    </location>
</feature>
<feature type="compositionally biased region" description="Low complexity" evidence="1">
    <location>
        <begin position="974"/>
        <end position="983"/>
    </location>
</feature>
<feature type="compositionally biased region" description="Low complexity" evidence="1">
    <location>
        <begin position="1331"/>
        <end position="1341"/>
    </location>
</feature>
<evidence type="ECO:0000313" key="3">
    <source>
        <dbReference type="Proteomes" id="UP000184188"/>
    </source>
</evidence>
<feature type="region of interest" description="Disordered" evidence="1">
    <location>
        <begin position="1"/>
        <end position="190"/>
    </location>
</feature>
<feature type="compositionally biased region" description="Low complexity" evidence="1">
    <location>
        <begin position="1114"/>
        <end position="1128"/>
    </location>
</feature>
<dbReference type="EMBL" id="KV878339">
    <property type="protein sequence ID" value="OJJ48363.1"/>
    <property type="molecule type" value="Genomic_DNA"/>
</dbReference>
<feature type="compositionally biased region" description="Basic and acidic residues" evidence="1">
    <location>
        <begin position="1140"/>
        <end position="1151"/>
    </location>
</feature>
<dbReference type="GeneID" id="34608956"/>
<dbReference type="Proteomes" id="UP000184188">
    <property type="component" value="Unassembled WGS sequence"/>
</dbReference>
<feature type="compositionally biased region" description="Low complexity" evidence="1">
    <location>
        <begin position="15"/>
        <end position="54"/>
    </location>
</feature>
<feature type="compositionally biased region" description="Basic residues" evidence="1">
    <location>
        <begin position="585"/>
        <end position="599"/>
    </location>
</feature>
<feature type="compositionally biased region" description="Polar residues" evidence="1">
    <location>
        <begin position="1298"/>
        <end position="1313"/>
    </location>
</feature>
<dbReference type="STRING" id="1073090.A0A1L9SMM1"/>
<feature type="compositionally biased region" description="Polar residues" evidence="1">
    <location>
        <begin position="457"/>
        <end position="470"/>
    </location>
</feature>
<sequence>MFRRRRSSSHHQPLSTASSQSAQSAATHAFLKSQPSTTSLSSAAAAAALRSLTPTPTPVDQVQTKRMQRRSSVSAHPNPAAAGSRPGSARALRRSSSSGSMTSRTFRDQSPRRPATSGGPVEVPPPLPAMPQAFSARKEAPRRSVSMDPSMRMNPAAAIKTRQSGRGVSVDREAKAISAKPPPHRTVPMGTLPEVERSASRNSINFSYPINARNSSPRQSPVLSNYPNPTTATADHEDRASPVNGLSSAEVGFVQESVIQASNRPVRKRSKLLAPGSVEGSHLAATSAGVQPTETAVAAAQAASVNGNGNKRPEPRYDAYTRVASPAGSSDHTDSLPSSPSSQKAQSDPGVRWDPPTRPPFKKRPSTVPEEKEEEQRAEAAETGDESIVHRSGGNVANGLFTGPQQARLAEEHQVSSAASSLQSSPIGERAVGLHSLGESRPISPTVASRMAELHPESSQVPARQSSSPGRSARFANRLSVTGAGDVLHEPPPRSVSPAKSALKHPQKDSLSPDRRPGITVRVGQTPSEISDATSIASDEGSRLGSRKKHAKVSFDDEAEVVGVAASPPTSPEDITPDSSPPGKTKSKAHWFSMGRKKPQGGLDLADGDEFGDVLRPRPALPSFGSIRGATRDLNQVLTEDPMSDDDESIASSTHAETRALPLSSDHAIGGILVNARPAADAVPEHHAPDKLSDTNTTTTTTTVKPFVDVTGVPAVEIEDASPVSWPGDDDRHIPAPTDAETDKIVRSNLPIPIIAVQPASPELEKERSSLELYRVPGGFPRSSTHETLVKATAPNNQPAEKEAPPPEAPLENHTIDIEDDDDSSIYSDAAEDLLDIEGDGFGSINAVVESPEELQPMGLALTTTSAAPPSPPTASVLTRAEPASPVSDERVSPVRAQANARNTNKAPSQSTRLSMVVAPDPPSSKNDTDALPFVSPYPPFPLAGKNNAGEPSRSNGNGKKTKRPMSVDAYGSTTTTTTTTTTRLRDAGPISDGRTNGNMTSRAAPTAAPERRSSQRPVSMGPGLQINGRPNGQPRRTMSNGSDSSSSFKRSPLPPSRAPEKKMSMRRTMRDGSPRVQSPTARPMSPNERKPFSSAVTTGSMRTTMRRGGEKPAASSSSKANNANTSSRLTKASAIRFGSRFDDSDDEGHAPRTFRSRFADSSDDEDDQPSVTRSRHLRPVRGIPRQNGAHDGDSTELEDSSDDDDDDDDDVGKRPAAASASISAPRPGLKRERLSDPSGLAAVARSRGVTREELQDLMRQPSRKSGLLSRFGRSKKPSMSAKNAKSGEEFTPHYVATVTSNMPVESPSSSPRLQKRMSKKPPPPQPKSTPTPTTTSNNSSWPLRGESDRPRTADGAGPRVLSQSPVPWESQVATSDVMITGSGRKKRFPSLRRVFGLR</sequence>
<dbReference type="OrthoDB" id="5423926at2759"/>
<feature type="compositionally biased region" description="Polar residues" evidence="1">
    <location>
        <begin position="1029"/>
        <end position="1050"/>
    </location>
</feature>
<organism evidence="2 3">
    <name type="scientific">Penicilliopsis zonata CBS 506.65</name>
    <dbReference type="NCBI Taxonomy" id="1073090"/>
    <lineage>
        <taxon>Eukaryota</taxon>
        <taxon>Fungi</taxon>
        <taxon>Dikarya</taxon>
        <taxon>Ascomycota</taxon>
        <taxon>Pezizomycotina</taxon>
        <taxon>Eurotiomycetes</taxon>
        <taxon>Eurotiomycetidae</taxon>
        <taxon>Eurotiales</taxon>
        <taxon>Aspergillaceae</taxon>
        <taxon>Penicilliopsis</taxon>
    </lineage>
</organism>